<comment type="caution">
    <text evidence="5">The sequence shown here is derived from an EMBL/GenBank/DDBJ whole genome shotgun (WGS) entry which is preliminary data.</text>
</comment>
<feature type="domain" description="CREB-binding protein/p300 atypical RING" evidence="2">
    <location>
        <begin position="36"/>
        <end position="59"/>
    </location>
</feature>
<evidence type="ECO:0000313" key="5">
    <source>
        <dbReference type="EMBL" id="CAF4423997.1"/>
    </source>
</evidence>
<evidence type="ECO:0000313" key="6">
    <source>
        <dbReference type="Proteomes" id="UP000681720"/>
    </source>
</evidence>
<dbReference type="EMBL" id="CAJOBH010035383">
    <property type="protein sequence ID" value="CAF4299577.1"/>
    <property type="molecule type" value="Genomic_DNA"/>
</dbReference>
<gene>
    <name evidence="3" type="ORF">BYL167_LOCUS27433</name>
    <name evidence="4" type="ORF">BYL167_LOCUS27480</name>
    <name evidence="5" type="ORF">GIL414_LOCUS31224</name>
</gene>
<evidence type="ECO:0000313" key="4">
    <source>
        <dbReference type="EMBL" id="CAF4300695.1"/>
    </source>
</evidence>
<protein>
    <recommendedName>
        <fullName evidence="2">CREB-binding protein/p300 atypical RING domain-containing protein</fullName>
    </recommendedName>
</protein>
<proteinExistence type="predicted"/>
<evidence type="ECO:0000259" key="2">
    <source>
        <dbReference type="Pfam" id="PF06001"/>
    </source>
</evidence>
<dbReference type="SUPFAM" id="SSF47370">
    <property type="entry name" value="Bromodomain"/>
    <property type="match status" value="1"/>
</dbReference>
<name>A0A8S2WAN0_9BILA</name>
<reference evidence="5" key="1">
    <citation type="submission" date="2021-02" db="EMBL/GenBank/DDBJ databases">
        <authorList>
            <person name="Nowell W R."/>
        </authorList>
    </citation>
    <scope>NUCLEOTIDE SEQUENCE</scope>
</reference>
<dbReference type="Proteomes" id="UP000681967">
    <property type="component" value="Unassembled WGS sequence"/>
</dbReference>
<dbReference type="Gene3D" id="1.20.920.10">
    <property type="entry name" value="Bromodomain-like"/>
    <property type="match status" value="1"/>
</dbReference>
<evidence type="ECO:0000313" key="3">
    <source>
        <dbReference type="EMBL" id="CAF4299577.1"/>
    </source>
</evidence>
<keyword evidence="1" id="KW-0103">Bromodomain</keyword>
<sequence length="59" mass="7114">MWLVFNNAWLFNKKTHRVYKAGIKLADMFMENVDRMMKDYGYCCGRQYVFLPPAMFCYG</sequence>
<dbReference type="EMBL" id="CAJOBH010035612">
    <property type="protein sequence ID" value="CAF4300695.1"/>
    <property type="molecule type" value="Genomic_DNA"/>
</dbReference>
<dbReference type="AlphaFoldDB" id="A0A8S2WAN0"/>
<organism evidence="5 6">
    <name type="scientific">Rotaria magnacalcarata</name>
    <dbReference type="NCBI Taxonomy" id="392030"/>
    <lineage>
        <taxon>Eukaryota</taxon>
        <taxon>Metazoa</taxon>
        <taxon>Spiralia</taxon>
        <taxon>Gnathifera</taxon>
        <taxon>Rotifera</taxon>
        <taxon>Eurotatoria</taxon>
        <taxon>Bdelloidea</taxon>
        <taxon>Philodinida</taxon>
        <taxon>Philodinidae</taxon>
        <taxon>Rotaria</taxon>
    </lineage>
</organism>
<dbReference type="Pfam" id="PF06001">
    <property type="entry name" value="RING_CBP-p300"/>
    <property type="match status" value="1"/>
</dbReference>
<feature type="non-terminal residue" evidence="5">
    <location>
        <position position="1"/>
    </location>
</feature>
<dbReference type="Proteomes" id="UP000681720">
    <property type="component" value="Unassembled WGS sequence"/>
</dbReference>
<accession>A0A8S2WAN0</accession>
<dbReference type="InterPro" id="IPR036427">
    <property type="entry name" value="Bromodomain-like_sf"/>
</dbReference>
<evidence type="ECO:0000256" key="1">
    <source>
        <dbReference type="ARBA" id="ARBA00023117"/>
    </source>
</evidence>
<dbReference type="InterPro" id="IPR010303">
    <property type="entry name" value="RING_CBP-p300"/>
</dbReference>
<dbReference type="EMBL" id="CAJOBJ010062471">
    <property type="protein sequence ID" value="CAF4423997.1"/>
    <property type="molecule type" value="Genomic_DNA"/>
</dbReference>